<organism evidence="14 15">
    <name type="scientific">Coniella lustricola</name>
    <dbReference type="NCBI Taxonomy" id="2025994"/>
    <lineage>
        <taxon>Eukaryota</taxon>
        <taxon>Fungi</taxon>
        <taxon>Dikarya</taxon>
        <taxon>Ascomycota</taxon>
        <taxon>Pezizomycotina</taxon>
        <taxon>Sordariomycetes</taxon>
        <taxon>Sordariomycetidae</taxon>
        <taxon>Diaporthales</taxon>
        <taxon>Schizoparmaceae</taxon>
        <taxon>Coniella</taxon>
    </lineage>
</organism>
<dbReference type="InterPro" id="IPR032710">
    <property type="entry name" value="NTF2-like_dom_sf"/>
</dbReference>
<dbReference type="PANTHER" id="PTHR10662">
    <property type="entry name" value="NUCLEAR RNA EXPORT FACTOR"/>
    <property type="match status" value="1"/>
</dbReference>
<dbReference type="STRING" id="2025994.A0A2T3ACJ7"/>
<dbReference type="InterPro" id="IPR018222">
    <property type="entry name" value="Nuclear_transport_factor_2_euk"/>
</dbReference>
<evidence type="ECO:0000256" key="4">
    <source>
        <dbReference type="ARBA" id="ARBA00022490"/>
    </source>
</evidence>
<proteinExistence type="inferred from homology"/>
<dbReference type="InterPro" id="IPR032675">
    <property type="entry name" value="LRR_dom_sf"/>
</dbReference>
<comment type="similarity">
    <text evidence="2">Belongs to the NXF family.</text>
</comment>
<dbReference type="SUPFAM" id="SSF52058">
    <property type="entry name" value="L domain-like"/>
    <property type="match status" value="1"/>
</dbReference>
<evidence type="ECO:0000256" key="3">
    <source>
        <dbReference type="ARBA" id="ARBA00022448"/>
    </source>
</evidence>
<evidence type="ECO:0000256" key="2">
    <source>
        <dbReference type="ARBA" id="ARBA00009285"/>
    </source>
</evidence>
<keyword evidence="3" id="KW-0813">Transport</keyword>
<keyword evidence="5" id="KW-0433">Leucine-rich repeat</keyword>
<comment type="subcellular location">
    <subcellularLocation>
        <location evidence="1">Nucleus</location>
    </subcellularLocation>
</comment>
<dbReference type="InParanoid" id="A0A2T3ACJ7"/>
<dbReference type="FunFam" id="3.80.10.10:FF:000296">
    <property type="entry name" value="mRNA export factor MEX67"/>
    <property type="match status" value="1"/>
</dbReference>
<name>A0A2T3ACJ7_9PEZI</name>
<dbReference type="SMART" id="SM00804">
    <property type="entry name" value="TAP_C"/>
    <property type="match status" value="1"/>
</dbReference>
<gene>
    <name evidence="14" type="ORF">BD289DRAFT_201299</name>
</gene>
<dbReference type="GO" id="GO:0042272">
    <property type="term" value="C:nuclear RNA export factor complex"/>
    <property type="evidence" value="ECO:0007669"/>
    <property type="project" value="UniProtKB-ARBA"/>
</dbReference>
<dbReference type="SUPFAM" id="SSF46934">
    <property type="entry name" value="UBA-like"/>
    <property type="match status" value="1"/>
</dbReference>
<evidence type="ECO:0000256" key="8">
    <source>
        <dbReference type="ARBA" id="ARBA00023242"/>
    </source>
</evidence>
<evidence type="ECO:0000256" key="5">
    <source>
        <dbReference type="ARBA" id="ARBA00022614"/>
    </source>
</evidence>
<accession>A0A2T3ACJ7</accession>
<dbReference type="Gene3D" id="1.10.8.10">
    <property type="entry name" value="DNA helicase RuvA subunit, C-terminal domain"/>
    <property type="match status" value="1"/>
</dbReference>
<feature type="domain" description="TAP-C" evidence="13">
    <location>
        <begin position="624"/>
        <end position="677"/>
    </location>
</feature>
<dbReference type="OrthoDB" id="25872at2759"/>
<keyword evidence="6" id="KW-0677">Repeat</keyword>
<evidence type="ECO:0000256" key="6">
    <source>
        <dbReference type="ARBA" id="ARBA00022737"/>
    </source>
</evidence>
<dbReference type="PROSITE" id="PS51281">
    <property type="entry name" value="TAP_C"/>
    <property type="match status" value="1"/>
</dbReference>
<dbReference type="Pfam" id="PF03943">
    <property type="entry name" value="TAP_C"/>
    <property type="match status" value="1"/>
</dbReference>
<evidence type="ECO:0000256" key="10">
    <source>
        <dbReference type="ARBA" id="ARBA00069694"/>
    </source>
</evidence>
<dbReference type="InterPro" id="IPR057125">
    <property type="entry name" value="NXF1/2/3/5-like_LRR"/>
</dbReference>
<dbReference type="GO" id="GO:0003723">
    <property type="term" value="F:RNA binding"/>
    <property type="evidence" value="ECO:0007669"/>
    <property type="project" value="TreeGrafter"/>
</dbReference>
<dbReference type="AlphaFoldDB" id="A0A2T3ACJ7"/>
<evidence type="ECO:0000256" key="9">
    <source>
        <dbReference type="ARBA" id="ARBA00055253"/>
    </source>
</evidence>
<evidence type="ECO:0000313" key="14">
    <source>
        <dbReference type="EMBL" id="PSR91920.1"/>
    </source>
</evidence>
<dbReference type="EMBL" id="KZ678413">
    <property type="protein sequence ID" value="PSR91920.1"/>
    <property type="molecule type" value="Genomic_DNA"/>
</dbReference>
<keyword evidence="8" id="KW-0539">Nucleus</keyword>
<evidence type="ECO:0000256" key="1">
    <source>
        <dbReference type="ARBA" id="ARBA00004123"/>
    </source>
</evidence>
<dbReference type="InterPro" id="IPR001611">
    <property type="entry name" value="Leu-rich_rpt"/>
</dbReference>
<dbReference type="FunFam" id="1.10.8.10:FF:000018">
    <property type="entry name" value="Nuclear RNA export factor 1"/>
    <property type="match status" value="1"/>
</dbReference>
<sequence length="677" mass="74121">MAPPTGPRAGSNANSGRNVRSTNGAPRGSSRGGSRGGIAKRGRSSAVRIDRDGDLDMDTSAAGARSGSGASKSTNTSTRRSGRASAPAKSTSRLQQNITRHLGGDISQTPRASRVTGNNTTLAIMGLKASRAASNSDGGIRSLLEFLEKKATHVKTTGSERGRRVRPVAIKKSLAEGDFVYILANEQDADELIKISGFTFAGAVLDIKKSETGWPGADNAQNGDAGLSTAAQDTKMRLQQVLERRYNVETKLLDLSALGQDPVLVEMGLHSSSPETAEKTFQVLMKLCQDLFKTPQQKREAMESVSLGANALASVNPVFSLAETFPDLKHLDLSNNQFSSLKQLNKWRGRFRRLETLLLLNNPIIQTEPNHTSEVMEWFPYLQNLSNVVVRTPQQIAIALEKAKVKDIPQNGNDFRDVNNLGQNFIVEFFPLFDTNRDLLLQTFYDEHSAFTVSVVNGVPKEKDTAVLPWAPYLSFSRNHQRITTEGARLQRHMKGARIQEIWKQLPATQHPSFDTNKYIVDCHPLKGLRDPVNRSIEGELGMIITMHGEFTETQSNGSSGLRSFTRTFVLGPSLTGRGPIRVVSDMLSLHAYNPLPAITGPTQAIVATVAPTPAPAAALSPEEQQQMMLIELTKRTNMTLEYSRMCLEGAEWNFDRALAIFEEKRAALPAEAFIQA</sequence>
<feature type="compositionally biased region" description="Low complexity" evidence="11">
    <location>
        <begin position="60"/>
        <end position="71"/>
    </location>
</feature>
<protein>
    <recommendedName>
        <fullName evidence="10">mRNA export factor MEX67</fullName>
    </recommendedName>
</protein>
<dbReference type="Pfam" id="PF22602">
    <property type="entry name" value="NXF_NTF2"/>
    <property type="match status" value="1"/>
</dbReference>
<feature type="compositionally biased region" description="Polar residues" evidence="11">
    <location>
        <begin position="11"/>
        <end position="23"/>
    </location>
</feature>
<evidence type="ECO:0000313" key="15">
    <source>
        <dbReference type="Proteomes" id="UP000241462"/>
    </source>
</evidence>
<reference evidence="14 15" key="1">
    <citation type="journal article" date="2018" name="Mycol. Prog.">
        <title>Coniella lustricola, a new species from submerged detritus.</title>
        <authorList>
            <person name="Raudabaugh D.B."/>
            <person name="Iturriaga T."/>
            <person name="Carver A."/>
            <person name="Mondo S."/>
            <person name="Pangilinan J."/>
            <person name="Lipzen A."/>
            <person name="He G."/>
            <person name="Amirebrahimi M."/>
            <person name="Grigoriev I.V."/>
            <person name="Miller A.N."/>
        </authorList>
    </citation>
    <scope>NUCLEOTIDE SEQUENCE [LARGE SCALE GENOMIC DNA]</scope>
    <source>
        <strain evidence="14 15">B22-T-1</strain>
    </source>
</reference>
<dbReference type="FunCoup" id="A0A2T3ACJ7">
    <property type="interactions" value="475"/>
</dbReference>
<evidence type="ECO:0000256" key="7">
    <source>
        <dbReference type="ARBA" id="ARBA00022816"/>
    </source>
</evidence>
<dbReference type="CDD" id="cd14342">
    <property type="entry name" value="UBA_TAP-C"/>
    <property type="match status" value="1"/>
</dbReference>
<comment type="function">
    <text evidence="9">Involved in the export of mRNA from the nucleus to the cytoplasm.</text>
</comment>
<dbReference type="PANTHER" id="PTHR10662:SF22">
    <property type="entry name" value="NUCLEAR RNA EXPORT FACTOR 1"/>
    <property type="match status" value="1"/>
</dbReference>
<feature type="region of interest" description="Disordered" evidence="11">
    <location>
        <begin position="1"/>
        <end position="95"/>
    </location>
</feature>
<dbReference type="InterPro" id="IPR030217">
    <property type="entry name" value="NXF_fam"/>
</dbReference>
<dbReference type="PROSITE" id="PS51450">
    <property type="entry name" value="LRR"/>
    <property type="match status" value="1"/>
</dbReference>
<keyword evidence="7" id="KW-0509">mRNA transport</keyword>
<dbReference type="Gene3D" id="3.10.450.50">
    <property type="match status" value="1"/>
</dbReference>
<dbReference type="SUPFAM" id="SSF54427">
    <property type="entry name" value="NTF2-like"/>
    <property type="match status" value="1"/>
</dbReference>
<dbReference type="PROSITE" id="PS50177">
    <property type="entry name" value="NTF2_DOMAIN"/>
    <property type="match status" value="1"/>
</dbReference>
<keyword evidence="4" id="KW-0963">Cytoplasm</keyword>
<evidence type="ECO:0000256" key="11">
    <source>
        <dbReference type="SAM" id="MobiDB-lite"/>
    </source>
</evidence>
<dbReference type="GO" id="GO:0016973">
    <property type="term" value="P:poly(A)+ mRNA export from nucleus"/>
    <property type="evidence" value="ECO:0007669"/>
    <property type="project" value="TreeGrafter"/>
</dbReference>
<dbReference type="InterPro" id="IPR002075">
    <property type="entry name" value="NTF2_dom"/>
</dbReference>
<evidence type="ECO:0000259" key="13">
    <source>
        <dbReference type="PROSITE" id="PS51281"/>
    </source>
</evidence>
<dbReference type="Proteomes" id="UP000241462">
    <property type="component" value="Unassembled WGS sequence"/>
</dbReference>
<dbReference type="InterPro" id="IPR005637">
    <property type="entry name" value="TAP_C_dom"/>
</dbReference>
<feature type="domain" description="NTF2" evidence="12">
    <location>
        <begin position="421"/>
        <end position="590"/>
    </location>
</feature>
<keyword evidence="15" id="KW-1185">Reference proteome</keyword>
<evidence type="ECO:0000259" key="12">
    <source>
        <dbReference type="PROSITE" id="PS50177"/>
    </source>
</evidence>
<dbReference type="Gene3D" id="3.80.10.10">
    <property type="entry name" value="Ribonuclease Inhibitor"/>
    <property type="match status" value="1"/>
</dbReference>
<dbReference type="Pfam" id="PF24048">
    <property type="entry name" value="LRR_NXF1-5"/>
    <property type="match status" value="1"/>
</dbReference>
<dbReference type="InterPro" id="IPR009060">
    <property type="entry name" value="UBA-like_sf"/>
</dbReference>